<accession>A0ACD5BKJ9</accession>
<sequence>MGATAVTSAGPEDAQAALDRVLTGPGAIWVVHGPSGSGRSTVLSGLAQRGRRSGAAVLAVPAGLEPRTVLLRLTTQLAELITVLDRPELVSMLSAVAWLRTRLESGSGAGPQTTAHDLVTVLATLAPRGRIVLLFDDFDLLPPELATVLTLVAEGARATGAVTVATVTGRGRRDGPVGKVFAVADCTIGLRPLTAAETTALLPGWTTRAGRIASDPALVTAVRAALGPLFGNPGTVGATVAGLRATGRLAVIDEHVCLIGAGTPIVLPGGHPETLRLRRLGPRARRLAAIIAVLGEQSAVTLERLPWLASAAGMTPSIVGQALDDLVRAGILRTGTGTGSGTGTGTDSAIEFAVPALADRLRLEHGARWRTVLHRRIVRERRSAEIAPHLAELPPSPPDPEAASPLLEAAANADLPTARRYRRAALRLLAPADARFPETLRALLADSLAAGEYGTLADDLATVVAPRLADAEPSARLSVTALLCWLGALAHDQRLAELDVVRSLAVEVARALGSAHECHRLLDAVNRADRPVAAEAVRALARACGAEDDRLFALGAGILLGSLPGDGGRPAEEWLVSTEMPPHEDVAEAAEVLDTVSVLKVLLRGRYQPPSTGFSCDWHAVRQAYREGEWDTALSLARRLEGDRLWWDPPRRHRFASVFAAEICAQRDQPERAADWLRRLPFRTSVDACAAWVRCRLRQTEGRHDEAVERGWRDYLDCRERGVRAGMERLLARLLYGARRQGDTETVTRLLAELENLATRCPTASVQEAALVCGGLVRGDRESVHAGVKLARQSGDVFRIAEACTAFGEVSPVPAPSLLEARRTLERLGAVAELASVSALLDRHRIAVSPEQADRTDRAALDPLERHIVGLIASGHTNRQIAAALQVSEKRVEARLTSLFERTGSHSRVELAAAWLQGRLDTAAPTGS</sequence>
<gene>
    <name evidence="1" type="ORF">LCL61_30910</name>
</gene>
<proteinExistence type="predicted"/>
<dbReference type="EMBL" id="CP150484">
    <property type="protein sequence ID" value="WYW19969.1"/>
    <property type="molecule type" value="Genomic_DNA"/>
</dbReference>
<protein>
    <submittedName>
        <fullName evidence="1">LuxR family transcriptional regulator</fullName>
    </submittedName>
</protein>
<keyword evidence="2" id="KW-1185">Reference proteome</keyword>
<dbReference type="Proteomes" id="UP001456344">
    <property type="component" value="Chromosome"/>
</dbReference>
<evidence type="ECO:0000313" key="1">
    <source>
        <dbReference type="EMBL" id="WYW19969.1"/>
    </source>
</evidence>
<evidence type="ECO:0000313" key="2">
    <source>
        <dbReference type="Proteomes" id="UP001456344"/>
    </source>
</evidence>
<organism evidence="1 2">
    <name type="scientific">Amycolatopsis coloradensis</name>
    <dbReference type="NCBI Taxonomy" id="76021"/>
    <lineage>
        <taxon>Bacteria</taxon>
        <taxon>Bacillati</taxon>
        <taxon>Actinomycetota</taxon>
        <taxon>Actinomycetes</taxon>
        <taxon>Pseudonocardiales</taxon>
        <taxon>Pseudonocardiaceae</taxon>
        <taxon>Amycolatopsis</taxon>
    </lineage>
</organism>
<name>A0ACD5BKJ9_9PSEU</name>
<reference evidence="1" key="1">
    <citation type="submission" date="2023-10" db="EMBL/GenBank/DDBJ databases">
        <title>Whole genome sequencing of actinobacterial strain Amycolatopsis sp. (BCA-696) identifies the underlying plant growth-promoting genes.</title>
        <authorList>
            <person name="Gandham P."/>
            <person name="Vadla N."/>
            <person name="Saji A."/>
            <person name="Srinivas V."/>
            <person name="Ruperao P."/>
            <person name="Selvanayagam S."/>
            <person name="Saxena R.K."/>
            <person name="Rathore A."/>
            <person name="Gopalakrishnan S."/>
            <person name="Thakur V."/>
        </authorList>
    </citation>
    <scope>NUCLEOTIDE SEQUENCE</scope>
    <source>
        <strain evidence="1">BCA-696</strain>
    </source>
</reference>